<name>A0ABT7MGA3_9PSEU</name>
<organism evidence="1 2">
    <name type="scientific">Actinomycetospora termitidis</name>
    <dbReference type="NCBI Taxonomy" id="3053470"/>
    <lineage>
        <taxon>Bacteria</taxon>
        <taxon>Bacillati</taxon>
        <taxon>Actinomycetota</taxon>
        <taxon>Actinomycetes</taxon>
        <taxon>Pseudonocardiales</taxon>
        <taxon>Pseudonocardiaceae</taxon>
        <taxon>Actinomycetospora</taxon>
    </lineage>
</organism>
<accession>A0ABT7MGA3</accession>
<dbReference type="RefSeq" id="WP_286056070.1">
    <property type="nucleotide sequence ID" value="NZ_JASVWF010000007.1"/>
</dbReference>
<sequence length="179" mass="19091">MSFANLGQDVDVVYGPPTDLPSAMCQHCDDQAAIAVADVTWPVRSPHADEELVEGVVCCRGCVEVAVTEARETLTDRGMVAVDVPVWDSSDLIEAAGITSRQLIFWHGRGYLRSEPRIKATSGVPLRFLADEVAHAKTMAALVGHEMPARAADTLSRTRPDVASAVIEALAPSPELVSA</sequence>
<protein>
    <submittedName>
        <fullName evidence="1">Uncharacterized protein</fullName>
    </submittedName>
</protein>
<evidence type="ECO:0000313" key="2">
    <source>
        <dbReference type="Proteomes" id="UP001231924"/>
    </source>
</evidence>
<evidence type="ECO:0000313" key="1">
    <source>
        <dbReference type="EMBL" id="MDL5159476.1"/>
    </source>
</evidence>
<keyword evidence="2" id="KW-1185">Reference proteome</keyword>
<comment type="caution">
    <text evidence="1">The sequence shown here is derived from an EMBL/GenBank/DDBJ whole genome shotgun (WGS) entry which is preliminary data.</text>
</comment>
<gene>
    <name evidence="1" type="ORF">QRT03_26145</name>
</gene>
<dbReference type="EMBL" id="JASVWF010000007">
    <property type="protein sequence ID" value="MDL5159476.1"/>
    <property type="molecule type" value="Genomic_DNA"/>
</dbReference>
<dbReference type="Proteomes" id="UP001231924">
    <property type="component" value="Unassembled WGS sequence"/>
</dbReference>
<proteinExistence type="predicted"/>
<reference evidence="1 2" key="1">
    <citation type="submission" date="2023-06" db="EMBL/GenBank/DDBJ databases">
        <title>Actinomycetospora Odt1-22.</title>
        <authorList>
            <person name="Supong K."/>
        </authorList>
    </citation>
    <scope>NUCLEOTIDE SEQUENCE [LARGE SCALE GENOMIC DNA]</scope>
    <source>
        <strain evidence="1 2">Odt1-22</strain>
    </source>
</reference>